<gene>
    <name evidence="2" type="ORF">Ctma_0831</name>
</gene>
<reference evidence="2" key="1">
    <citation type="submission" date="2023-10" db="EMBL/GenBank/DDBJ databases">
        <title>The first scallop-associated chemosynthetic bacterial symbiont.</title>
        <authorList>
            <person name="Lin Y.-T."/>
            <person name="Sun J."/>
            <person name="Ip J.C.-H."/>
            <person name="He X."/>
            <person name="Gao Z.-M."/>
            <person name="Perez M."/>
            <person name="Xu T."/>
            <person name="Qian P.-Y."/>
            <person name="Qiu J.-W."/>
        </authorList>
    </citation>
    <scope>NUCLEOTIDE SEQUENCE</scope>
    <source>
        <strain evidence="2">Gill1</strain>
    </source>
</reference>
<feature type="signal peptide" evidence="1">
    <location>
        <begin position="1"/>
        <end position="18"/>
    </location>
</feature>
<feature type="chain" id="PRO_5043817444" description="Porin" evidence="1">
    <location>
        <begin position="19"/>
        <end position="380"/>
    </location>
</feature>
<sequence length="380" mass="43267">MKSLLIVLVSLLIGNAVAKPVNQLNITTHSYKLDRDGLWENPVVSNTLRGAEKTNAILSFNGDMLGVEYQLKYETEAEKTTIQKLFYIKDINDELSVQIGKFIENWQLGYAFNPLAVTDPYHPPNNNDDLNEKLGINAIATRYILENGALDFYMGDDTKQRNAVRGYGYKSQGVRLNYFLNNNTDLSFIIHKKEGVKTGFGAGFRHIANDNSKLYGSFFTRKGTTLASLNMPTATVGTYRENDGRRYTRSMLGWHWISDNNTNLIAEISQDDRGMNNQEWQNYKLRGAAGLALVRPNGLRQRYHFLRLGKKFNTHELSLSRRTSTDNSALNTLKWSHDLANNLQLNVSHSQTTGDVDSEYKAYFPDQNKTSLVLRYNFDF</sequence>
<organism evidence="2">
    <name type="scientific">Catillopecten margaritatus gill symbiont</name>
    <dbReference type="NCBI Taxonomy" id="3083288"/>
    <lineage>
        <taxon>Bacteria</taxon>
        <taxon>Pseudomonadati</taxon>
        <taxon>Pseudomonadota</taxon>
        <taxon>Gammaproteobacteria</taxon>
        <taxon>sulfur-oxidizing symbionts</taxon>
    </lineage>
</organism>
<evidence type="ECO:0000256" key="1">
    <source>
        <dbReference type="SAM" id="SignalP"/>
    </source>
</evidence>
<dbReference type="EMBL" id="CP138327">
    <property type="protein sequence ID" value="WXU00120.1"/>
    <property type="molecule type" value="Genomic_DNA"/>
</dbReference>
<evidence type="ECO:0008006" key="3">
    <source>
        <dbReference type="Google" id="ProtNLM"/>
    </source>
</evidence>
<proteinExistence type="predicted"/>
<evidence type="ECO:0000313" key="2">
    <source>
        <dbReference type="EMBL" id="WXU00120.1"/>
    </source>
</evidence>
<keyword evidence="1" id="KW-0732">Signal</keyword>
<name>A0AAU6PGF4_9GAMM</name>
<protein>
    <recommendedName>
        <fullName evidence="3">Porin</fullName>
    </recommendedName>
</protein>
<accession>A0AAU6PGF4</accession>
<dbReference type="AlphaFoldDB" id="A0AAU6PGF4"/>